<gene>
    <name evidence="2" type="ORF">GCWU000342_01305</name>
</gene>
<evidence type="ECO:0000313" key="2">
    <source>
        <dbReference type="EMBL" id="EEP28495.1"/>
    </source>
</evidence>
<evidence type="ECO:0000313" key="3">
    <source>
        <dbReference type="Proteomes" id="UP000003494"/>
    </source>
</evidence>
<dbReference type="AlphaFoldDB" id="C4GBK3"/>
<reference evidence="2" key="1">
    <citation type="submission" date="2009-04" db="EMBL/GenBank/DDBJ databases">
        <authorList>
            <person name="Weinstock G."/>
            <person name="Sodergren E."/>
            <person name="Clifton S."/>
            <person name="Fulton L."/>
            <person name="Fulton B."/>
            <person name="Courtney L."/>
            <person name="Fronick C."/>
            <person name="Harrison M."/>
            <person name="Strong C."/>
            <person name="Farmer C."/>
            <person name="Delahaunty K."/>
            <person name="Markovic C."/>
            <person name="Hall O."/>
            <person name="Minx P."/>
            <person name="Tomlinson C."/>
            <person name="Mitreva M."/>
            <person name="Nelson J."/>
            <person name="Hou S."/>
            <person name="Wollam A."/>
            <person name="Pepin K.H."/>
            <person name="Johnson M."/>
            <person name="Bhonagiri V."/>
            <person name="Nash W.E."/>
            <person name="Warren W."/>
            <person name="Chinwalla A."/>
            <person name="Mardis E.R."/>
            <person name="Wilson R.K."/>
        </authorList>
    </citation>
    <scope>NUCLEOTIDE SEQUENCE [LARGE SCALE GENOMIC DNA]</scope>
    <source>
        <strain evidence="2">DSM 14600</strain>
    </source>
</reference>
<protein>
    <submittedName>
        <fullName evidence="2">Uncharacterized protein</fullName>
    </submittedName>
</protein>
<keyword evidence="3" id="KW-1185">Reference proteome</keyword>
<name>C4GBK3_9FIRM</name>
<dbReference type="STRING" id="626523.GCWU000342_01305"/>
<dbReference type="Proteomes" id="UP000003494">
    <property type="component" value="Unassembled WGS sequence"/>
</dbReference>
<accession>C4GBK3</accession>
<keyword evidence="1" id="KW-1133">Transmembrane helix</keyword>
<keyword evidence="1" id="KW-0472">Membrane</keyword>
<organism evidence="2 3">
    <name type="scientific">Shuttleworthella satelles DSM 14600</name>
    <dbReference type="NCBI Taxonomy" id="626523"/>
    <lineage>
        <taxon>Bacteria</taxon>
        <taxon>Bacillati</taxon>
        <taxon>Bacillota</taxon>
        <taxon>Clostridia</taxon>
        <taxon>Lachnospirales</taxon>
        <taxon>Lachnospiraceae</taxon>
        <taxon>Shuttleworthella</taxon>
    </lineage>
</organism>
<feature type="transmembrane region" description="Helical" evidence="1">
    <location>
        <begin position="28"/>
        <end position="50"/>
    </location>
</feature>
<proteinExistence type="predicted"/>
<dbReference type="EMBL" id="ACIP02000002">
    <property type="protein sequence ID" value="EEP28495.1"/>
    <property type="molecule type" value="Genomic_DNA"/>
</dbReference>
<evidence type="ECO:0000256" key="1">
    <source>
        <dbReference type="SAM" id="Phobius"/>
    </source>
</evidence>
<sequence>MSQPIPHSILLIEILRGNYTRNPILCHLSLHFMLAVMAVSHAAPPILAALRH</sequence>
<comment type="caution">
    <text evidence="2">The sequence shown here is derived from an EMBL/GenBank/DDBJ whole genome shotgun (WGS) entry which is preliminary data.</text>
</comment>
<keyword evidence="1" id="KW-0812">Transmembrane</keyword>
<dbReference type="HOGENOM" id="CLU_3084706_0_0_9"/>